<reference evidence="2 3" key="1">
    <citation type="submission" date="2015-01" db="EMBL/GenBank/DDBJ databases">
        <authorList>
            <person name="Filippidou S."/>
            <person name="Jeanneret N."/>
            <person name="Russel-Delif L."/>
            <person name="Junier T."/>
            <person name="Wunderlin T."/>
            <person name="Molina V."/>
            <person name="Johnson S.L."/>
            <person name="Davenport K.W."/>
            <person name="Chain P.S."/>
            <person name="Dorador C."/>
            <person name="Junier P."/>
        </authorList>
    </citation>
    <scope>NUCLEOTIDE SEQUENCE [LARGE SCALE GENOMIC DNA]</scope>
    <source>
        <strain evidence="2 3">Et7/4</strain>
    </source>
</reference>
<dbReference type="InterPro" id="IPR010982">
    <property type="entry name" value="Lambda_DNA-bd_dom_sf"/>
</dbReference>
<dbReference type="PROSITE" id="PS50943">
    <property type="entry name" value="HTH_CROC1"/>
    <property type="match status" value="1"/>
</dbReference>
<evidence type="ECO:0000313" key="2">
    <source>
        <dbReference type="EMBL" id="KJE29023.1"/>
    </source>
</evidence>
<sequence>MIVVKPQLSKILKERGMTQMELSEKSGVNQATISRFDKSTRFEAWHLIAISRALGVSIEDLFEVIETSD</sequence>
<gene>
    <name evidence="2" type="ORF">LG52_1002</name>
</gene>
<evidence type="ECO:0000313" key="3">
    <source>
        <dbReference type="Proteomes" id="UP000032522"/>
    </source>
</evidence>
<dbReference type="Pfam" id="PF13443">
    <property type="entry name" value="HTH_26"/>
    <property type="match status" value="1"/>
</dbReference>
<feature type="domain" description="HTH cro/C1-type" evidence="1">
    <location>
        <begin position="8"/>
        <end position="61"/>
    </location>
</feature>
<dbReference type="EMBL" id="JYBP01000003">
    <property type="protein sequence ID" value="KJE29023.1"/>
    <property type="molecule type" value="Genomic_DNA"/>
</dbReference>
<dbReference type="SMART" id="SM00530">
    <property type="entry name" value="HTH_XRE"/>
    <property type="match status" value="1"/>
</dbReference>
<organism evidence="2 3">
    <name type="scientific">Geobacillus kaustophilus</name>
    <dbReference type="NCBI Taxonomy" id="1462"/>
    <lineage>
        <taxon>Bacteria</taxon>
        <taxon>Bacillati</taxon>
        <taxon>Bacillota</taxon>
        <taxon>Bacilli</taxon>
        <taxon>Bacillales</taxon>
        <taxon>Anoxybacillaceae</taxon>
        <taxon>Geobacillus</taxon>
        <taxon>Geobacillus thermoleovorans group</taxon>
    </lineage>
</organism>
<dbReference type="InterPro" id="IPR001387">
    <property type="entry name" value="Cro/C1-type_HTH"/>
</dbReference>
<protein>
    <submittedName>
        <fullName evidence="2">Helix-turn-helix family protein</fullName>
    </submittedName>
</protein>
<dbReference type="SUPFAM" id="SSF47413">
    <property type="entry name" value="lambda repressor-like DNA-binding domains"/>
    <property type="match status" value="1"/>
</dbReference>
<proteinExistence type="predicted"/>
<dbReference type="PATRIC" id="fig|1462.6.peg.1171"/>
<dbReference type="CDD" id="cd00093">
    <property type="entry name" value="HTH_XRE"/>
    <property type="match status" value="1"/>
</dbReference>
<evidence type="ECO:0000259" key="1">
    <source>
        <dbReference type="PROSITE" id="PS50943"/>
    </source>
</evidence>
<dbReference type="Gene3D" id="1.10.260.40">
    <property type="entry name" value="lambda repressor-like DNA-binding domains"/>
    <property type="match status" value="1"/>
</dbReference>
<dbReference type="GO" id="GO:0003677">
    <property type="term" value="F:DNA binding"/>
    <property type="evidence" value="ECO:0007669"/>
    <property type="project" value="InterPro"/>
</dbReference>
<dbReference type="Proteomes" id="UP000032522">
    <property type="component" value="Unassembled WGS sequence"/>
</dbReference>
<dbReference type="AlphaFoldDB" id="A0A0D8BXV9"/>
<dbReference type="RefSeq" id="WP_044737242.1">
    <property type="nucleotide sequence ID" value="NZ_JYBP01000003.1"/>
</dbReference>
<comment type="caution">
    <text evidence="2">The sequence shown here is derived from an EMBL/GenBank/DDBJ whole genome shotgun (WGS) entry which is preliminary data.</text>
</comment>
<name>A0A0D8BXV9_GEOKU</name>
<accession>A0A0D8BXV9</accession>